<feature type="transmembrane region" description="Helical" evidence="6">
    <location>
        <begin position="313"/>
        <end position="335"/>
    </location>
</feature>
<dbReference type="GO" id="GO:0055085">
    <property type="term" value="P:transmembrane transport"/>
    <property type="evidence" value="ECO:0007669"/>
    <property type="project" value="InterPro"/>
</dbReference>
<accession>A0A343JFA3</accession>
<dbReference type="EMBL" id="CP016786">
    <property type="protein sequence ID" value="ASW44211.1"/>
    <property type="molecule type" value="Genomic_DNA"/>
</dbReference>
<organism evidence="8 9">
    <name type="scientific">Clostridium isatidis</name>
    <dbReference type="NCBI Taxonomy" id="182773"/>
    <lineage>
        <taxon>Bacteria</taxon>
        <taxon>Bacillati</taxon>
        <taxon>Bacillota</taxon>
        <taxon>Clostridia</taxon>
        <taxon>Eubacteriales</taxon>
        <taxon>Clostridiaceae</taxon>
        <taxon>Clostridium</taxon>
    </lineage>
</organism>
<dbReference type="OrthoDB" id="3177666at2"/>
<dbReference type="Proteomes" id="UP000264883">
    <property type="component" value="Chromosome"/>
</dbReference>
<dbReference type="Pfam" id="PF03600">
    <property type="entry name" value="CitMHS"/>
    <property type="match status" value="1"/>
</dbReference>
<feature type="transmembrane region" description="Helical" evidence="6">
    <location>
        <begin position="34"/>
        <end position="56"/>
    </location>
</feature>
<dbReference type="PANTHER" id="PTHR43568">
    <property type="entry name" value="P PROTEIN"/>
    <property type="match status" value="1"/>
</dbReference>
<comment type="subcellular location">
    <subcellularLocation>
        <location evidence="1">Membrane</location>
        <topology evidence="1">Multi-pass membrane protein</topology>
    </subcellularLocation>
</comment>
<evidence type="ECO:0000256" key="2">
    <source>
        <dbReference type="ARBA" id="ARBA00022448"/>
    </source>
</evidence>
<keyword evidence="5 6" id="KW-0472">Membrane</keyword>
<feature type="transmembrane region" description="Helical" evidence="6">
    <location>
        <begin position="284"/>
        <end position="307"/>
    </location>
</feature>
<gene>
    <name evidence="8" type="ORF">BEN51_12315</name>
</gene>
<feature type="transmembrane region" description="Helical" evidence="6">
    <location>
        <begin position="76"/>
        <end position="94"/>
    </location>
</feature>
<keyword evidence="4 6" id="KW-1133">Transmembrane helix</keyword>
<evidence type="ECO:0000259" key="7">
    <source>
        <dbReference type="Pfam" id="PF03600"/>
    </source>
</evidence>
<reference evidence="8 9" key="1">
    <citation type="submission" date="2016-08" db="EMBL/GenBank/DDBJ databases">
        <title>Complete Genome Sequence Of The Indigo Reducing Clostridium isatidis DSM15098.</title>
        <authorList>
            <person name="Little G.T."/>
            <person name="Minton N.P."/>
        </authorList>
    </citation>
    <scope>NUCLEOTIDE SEQUENCE [LARGE SCALE GENOMIC DNA]</scope>
    <source>
        <strain evidence="8 9">DSM 15098</strain>
    </source>
</reference>
<evidence type="ECO:0000256" key="4">
    <source>
        <dbReference type="ARBA" id="ARBA00022989"/>
    </source>
</evidence>
<evidence type="ECO:0000256" key="5">
    <source>
        <dbReference type="ARBA" id="ARBA00023136"/>
    </source>
</evidence>
<dbReference type="AlphaFoldDB" id="A0A343JFA3"/>
<dbReference type="KEGG" id="cia:BEN51_12315"/>
<feature type="domain" description="Citrate transporter-like" evidence="7">
    <location>
        <begin position="18"/>
        <end position="303"/>
    </location>
</feature>
<sequence length="374" mass="41882">MKLIFNYIKKEAVLSISFLLAIISMLFVPLDNKYISYIDFHTLIVLFSLMLIMAGLRSLGIFSMIGSWMLKKMRNVRSLSIVLVLLCFAFSMLITNDVALITFVPFTIDILVMTGLEKYMISIIVLQTIASNLGSMLTPLGNPQNLYLFSLSGMSLNKFLSLMMPYTLLSLIGLLVVCLVLIDRKAVEVKLQLNHNLILNQKKKIIVYILLFLFALTSVTHIISVYITGTVILLAVFLIDRRIIGKADYALLFTFIFLFIFIGNMKRIPEISFWFNSVIKGNELITSVLASQVISNVPAAILLSGFTDNISSLIIGTNLGGLGTIIASMASLISFKYYAKTEGKRNVVYLVVFTLLNLIFLAALLILYYILAKR</sequence>
<evidence type="ECO:0000313" key="8">
    <source>
        <dbReference type="EMBL" id="ASW44211.1"/>
    </source>
</evidence>
<keyword evidence="3 6" id="KW-0812">Transmembrane</keyword>
<keyword evidence="2" id="KW-0813">Transport</keyword>
<name>A0A343JFA3_9CLOT</name>
<dbReference type="InterPro" id="IPR004680">
    <property type="entry name" value="Cit_transptr-like_dom"/>
</dbReference>
<evidence type="ECO:0000256" key="1">
    <source>
        <dbReference type="ARBA" id="ARBA00004141"/>
    </source>
</evidence>
<evidence type="ECO:0000256" key="3">
    <source>
        <dbReference type="ARBA" id="ARBA00022692"/>
    </source>
</evidence>
<proteinExistence type="predicted"/>
<evidence type="ECO:0000313" key="9">
    <source>
        <dbReference type="Proteomes" id="UP000264883"/>
    </source>
</evidence>
<dbReference type="RefSeq" id="WP_119866335.1">
    <property type="nucleotide sequence ID" value="NZ_CP016786.1"/>
</dbReference>
<protein>
    <submittedName>
        <fullName evidence="8">Citrate transporter</fullName>
    </submittedName>
</protein>
<keyword evidence="9" id="KW-1185">Reference proteome</keyword>
<dbReference type="InterPro" id="IPR051475">
    <property type="entry name" value="Diverse_Ion_Transporter"/>
</dbReference>
<evidence type="ECO:0000256" key="6">
    <source>
        <dbReference type="SAM" id="Phobius"/>
    </source>
</evidence>
<feature type="transmembrane region" description="Helical" evidence="6">
    <location>
        <begin position="347"/>
        <end position="371"/>
    </location>
</feature>
<feature type="transmembrane region" description="Helical" evidence="6">
    <location>
        <begin position="12"/>
        <end position="28"/>
    </location>
</feature>
<feature type="transmembrane region" description="Helical" evidence="6">
    <location>
        <begin position="162"/>
        <end position="182"/>
    </location>
</feature>
<feature type="transmembrane region" description="Helical" evidence="6">
    <location>
        <begin position="205"/>
        <end position="237"/>
    </location>
</feature>
<feature type="transmembrane region" description="Helical" evidence="6">
    <location>
        <begin position="243"/>
        <end position="263"/>
    </location>
</feature>
<dbReference type="GO" id="GO:0016020">
    <property type="term" value="C:membrane"/>
    <property type="evidence" value="ECO:0007669"/>
    <property type="project" value="UniProtKB-SubCell"/>
</dbReference>
<dbReference type="PANTHER" id="PTHR43568:SF1">
    <property type="entry name" value="P PROTEIN"/>
    <property type="match status" value="1"/>
</dbReference>